<evidence type="ECO:0000256" key="3">
    <source>
        <dbReference type="ARBA" id="ARBA00022840"/>
    </source>
</evidence>
<dbReference type="EMBL" id="FQUU01000009">
    <property type="protein sequence ID" value="SHF36679.1"/>
    <property type="molecule type" value="Genomic_DNA"/>
</dbReference>
<feature type="domain" description="ABC transporter" evidence="4">
    <location>
        <begin position="3"/>
        <end position="211"/>
    </location>
</feature>
<evidence type="ECO:0000256" key="2">
    <source>
        <dbReference type="ARBA" id="ARBA00022741"/>
    </source>
</evidence>
<dbReference type="SMART" id="SM00382">
    <property type="entry name" value="AAA"/>
    <property type="match status" value="1"/>
</dbReference>
<keyword evidence="3" id="KW-0067">ATP-binding</keyword>
<dbReference type="STRING" id="1121884.SAMN02745131_02456"/>
<accession>A0A1M5B2I6</accession>
<dbReference type="InterPro" id="IPR027417">
    <property type="entry name" value="P-loop_NTPase"/>
</dbReference>
<evidence type="ECO:0000313" key="5">
    <source>
        <dbReference type="EMBL" id="SHF36679.1"/>
    </source>
</evidence>
<dbReference type="Pfam" id="PF00005">
    <property type="entry name" value="ABC_tran"/>
    <property type="match status" value="1"/>
</dbReference>
<keyword evidence="6" id="KW-1185">Reference proteome</keyword>
<evidence type="ECO:0000259" key="4">
    <source>
        <dbReference type="PROSITE" id="PS50893"/>
    </source>
</evidence>
<dbReference type="InterPro" id="IPR003439">
    <property type="entry name" value="ABC_transporter-like_ATP-bd"/>
</dbReference>
<keyword evidence="1" id="KW-0813">Transport</keyword>
<dbReference type="OrthoDB" id="9808363at2"/>
<dbReference type="PROSITE" id="PS50893">
    <property type="entry name" value="ABC_TRANSPORTER_2"/>
    <property type="match status" value="1"/>
</dbReference>
<dbReference type="PROSITE" id="PS00211">
    <property type="entry name" value="ABC_TRANSPORTER_1"/>
    <property type="match status" value="1"/>
</dbReference>
<evidence type="ECO:0000313" key="6">
    <source>
        <dbReference type="Proteomes" id="UP000184048"/>
    </source>
</evidence>
<organism evidence="5 6">
    <name type="scientific">Flavisolibacter ginsengisoli DSM 18119</name>
    <dbReference type="NCBI Taxonomy" id="1121884"/>
    <lineage>
        <taxon>Bacteria</taxon>
        <taxon>Pseudomonadati</taxon>
        <taxon>Bacteroidota</taxon>
        <taxon>Chitinophagia</taxon>
        <taxon>Chitinophagales</taxon>
        <taxon>Chitinophagaceae</taxon>
        <taxon>Flavisolibacter</taxon>
    </lineage>
</organism>
<name>A0A1M5B2I6_9BACT</name>
<dbReference type="RefSeq" id="WP_072835610.1">
    <property type="nucleotide sequence ID" value="NZ_FQUU01000009.1"/>
</dbReference>
<dbReference type="GO" id="GO:0016887">
    <property type="term" value="F:ATP hydrolysis activity"/>
    <property type="evidence" value="ECO:0007669"/>
    <property type="project" value="InterPro"/>
</dbReference>
<reference evidence="5 6" key="1">
    <citation type="submission" date="2016-11" db="EMBL/GenBank/DDBJ databases">
        <authorList>
            <person name="Jaros S."/>
            <person name="Januszkiewicz K."/>
            <person name="Wedrychowicz H."/>
        </authorList>
    </citation>
    <scope>NUCLEOTIDE SEQUENCE [LARGE SCALE GENOMIC DNA]</scope>
    <source>
        <strain evidence="5 6">DSM 18119</strain>
    </source>
</reference>
<dbReference type="Gene3D" id="3.40.50.300">
    <property type="entry name" value="P-loop containing nucleotide triphosphate hydrolases"/>
    <property type="match status" value="1"/>
</dbReference>
<dbReference type="Proteomes" id="UP000184048">
    <property type="component" value="Unassembled WGS sequence"/>
</dbReference>
<dbReference type="PANTHER" id="PTHR42939:SF1">
    <property type="entry name" value="ABC TRANSPORTER ATP-BINDING PROTEIN ALBC-RELATED"/>
    <property type="match status" value="1"/>
</dbReference>
<proteinExistence type="predicted"/>
<evidence type="ECO:0000256" key="1">
    <source>
        <dbReference type="ARBA" id="ARBA00022448"/>
    </source>
</evidence>
<keyword evidence="2" id="KW-0547">Nucleotide-binding</keyword>
<dbReference type="SUPFAM" id="SSF52540">
    <property type="entry name" value="P-loop containing nucleoside triphosphate hydrolases"/>
    <property type="match status" value="1"/>
</dbReference>
<gene>
    <name evidence="5" type="ORF">SAMN02745131_02456</name>
</gene>
<dbReference type="PANTHER" id="PTHR42939">
    <property type="entry name" value="ABC TRANSPORTER ATP-BINDING PROTEIN ALBC-RELATED"/>
    <property type="match status" value="1"/>
</dbReference>
<dbReference type="InterPro" id="IPR051782">
    <property type="entry name" value="ABC_Transporter_VariousFunc"/>
</dbReference>
<sequence length="213" mass="24194">MKIKLSNAGKRFNREWIFRYANLEFISGSGYAITGHNGSGKSTLLQCLGGMLQVSEGSIEHFRDNKILPPEETYISTSFCAPYLDVIEEMTLVEFLEFHNMFKAFIESCSIQDIIERIGLKGSGHKQIRYYSSGMKQRVKLAQAIFFDTPIVLLDEPCSNLDTKGIELYHSLVEEHCSNRLVVVCSNDPVEYSFCQQVIAITDHKLPLHQITM</sequence>
<protein>
    <submittedName>
        <fullName evidence="5">ABC-type multidrug transport system, ATPase component</fullName>
    </submittedName>
</protein>
<dbReference type="InterPro" id="IPR017871">
    <property type="entry name" value="ABC_transporter-like_CS"/>
</dbReference>
<dbReference type="GO" id="GO:0005524">
    <property type="term" value="F:ATP binding"/>
    <property type="evidence" value="ECO:0007669"/>
    <property type="project" value="UniProtKB-KW"/>
</dbReference>
<dbReference type="AlphaFoldDB" id="A0A1M5B2I6"/>
<dbReference type="InterPro" id="IPR003593">
    <property type="entry name" value="AAA+_ATPase"/>
</dbReference>